<accession>A0A518CLK6</accession>
<dbReference type="InterPro" id="IPR011971">
    <property type="entry name" value="CHP02284"/>
</dbReference>
<dbReference type="Proteomes" id="UP000317178">
    <property type="component" value="Chromosome"/>
</dbReference>
<dbReference type="InterPro" id="IPR012347">
    <property type="entry name" value="Ferritin-like"/>
</dbReference>
<organism evidence="2 3">
    <name type="scientific">Polystyrenella longa</name>
    <dbReference type="NCBI Taxonomy" id="2528007"/>
    <lineage>
        <taxon>Bacteria</taxon>
        <taxon>Pseudomonadati</taxon>
        <taxon>Planctomycetota</taxon>
        <taxon>Planctomycetia</taxon>
        <taxon>Planctomycetales</taxon>
        <taxon>Planctomycetaceae</taxon>
        <taxon>Polystyrenella</taxon>
    </lineage>
</organism>
<dbReference type="OrthoDB" id="268257at2"/>
<dbReference type="PIRSF" id="PIRSF029477">
    <property type="entry name" value="UCP029477"/>
    <property type="match status" value="1"/>
</dbReference>
<evidence type="ECO:0000313" key="3">
    <source>
        <dbReference type="Proteomes" id="UP000317178"/>
    </source>
</evidence>
<dbReference type="InterPro" id="IPR019052">
    <property type="entry name" value="DUF2383"/>
</dbReference>
<evidence type="ECO:0000259" key="1">
    <source>
        <dbReference type="Pfam" id="PF09537"/>
    </source>
</evidence>
<dbReference type="Gene3D" id="1.20.1260.10">
    <property type="match status" value="1"/>
</dbReference>
<dbReference type="InterPro" id="IPR016920">
    <property type="entry name" value="UCP029477"/>
</dbReference>
<dbReference type="KEGG" id="plon:Pla110_17660"/>
<feature type="domain" description="DUF2383" evidence="1">
    <location>
        <begin position="13"/>
        <end position="121"/>
    </location>
</feature>
<dbReference type="EMBL" id="CP036281">
    <property type="protein sequence ID" value="QDU80044.1"/>
    <property type="molecule type" value="Genomic_DNA"/>
</dbReference>
<dbReference type="RefSeq" id="WP_144995127.1">
    <property type="nucleotide sequence ID" value="NZ_CP036281.1"/>
</dbReference>
<protein>
    <recommendedName>
        <fullName evidence="1">DUF2383 domain-containing protein</fullName>
    </recommendedName>
</protein>
<dbReference type="AlphaFoldDB" id="A0A518CLK6"/>
<keyword evidence="3" id="KW-1185">Reference proteome</keyword>
<name>A0A518CLK6_9PLAN</name>
<proteinExistence type="predicted"/>
<sequence>MGLETKLDLNEETIDHLQDLICANIDAHEGLKESAEKISDSSVASTFREIAQERTQLAKELQIYCEWNGEQARKGGSASAAVHRAWIDIRSMLSNGDPYSILAEAERGEDHIKHAYEDALKASAGSAMTDVLQAQYRIVKAGHDRIRNLRDQFKAQE</sequence>
<reference evidence="2 3" key="1">
    <citation type="submission" date="2019-02" db="EMBL/GenBank/DDBJ databases">
        <title>Deep-cultivation of Planctomycetes and their phenomic and genomic characterization uncovers novel biology.</title>
        <authorList>
            <person name="Wiegand S."/>
            <person name="Jogler M."/>
            <person name="Boedeker C."/>
            <person name="Pinto D."/>
            <person name="Vollmers J."/>
            <person name="Rivas-Marin E."/>
            <person name="Kohn T."/>
            <person name="Peeters S.H."/>
            <person name="Heuer A."/>
            <person name="Rast P."/>
            <person name="Oberbeckmann S."/>
            <person name="Bunk B."/>
            <person name="Jeske O."/>
            <person name="Meyerdierks A."/>
            <person name="Storesund J.E."/>
            <person name="Kallscheuer N."/>
            <person name="Luecker S."/>
            <person name="Lage O.M."/>
            <person name="Pohl T."/>
            <person name="Merkel B.J."/>
            <person name="Hornburger P."/>
            <person name="Mueller R.-W."/>
            <person name="Bruemmer F."/>
            <person name="Labrenz M."/>
            <person name="Spormann A.M."/>
            <person name="Op den Camp H."/>
            <person name="Overmann J."/>
            <person name="Amann R."/>
            <person name="Jetten M.S.M."/>
            <person name="Mascher T."/>
            <person name="Medema M.H."/>
            <person name="Devos D.P."/>
            <person name="Kaster A.-K."/>
            <person name="Ovreas L."/>
            <person name="Rohde M."/>
            <person name="Galperin M.Y."/>
            <person name="Jogler C."/>
        </authorList>
    </citation>
    <scope>NUCLEOTIDE SEQUENCE [LARGE SCALE GENOMIC DNA]</scope>
    <source>
        <strain evidence="2 3">Pla110</strain>
    </source>
</reference>
<gene>
    <name evidence="2" type="ORF">Pla110_17660</name>
</gene>
<dbReference type="Pfam" id="PF09537">
    <property type="entry name" value="DUF2383"/>
    <property type="match status" value="1"/>
</dbReference>
<evidence type="ECO:0000313" key="2">
    <source>
        <dbReference type="EMBL" id="QDU80044.1"/>
    </source>
</evidence>
<dbReference type="NCBIfam" id="TIGR02284">
    <property type="entry name" value="PA2169 family four-helix-bundle protein"/>
    <property type="match status" value="1"/>
</dbReference>